<accession>A0A673XTE1</accession>
<sequence>MASQPLECNGHQNGHSARPDHLLPLAMEVFPQPVVPGVRLCSRGHRELRFRMQTHPSSFSDITKEEEGGSSLEEDHALRSFLKTLESLRWSTQGMTLVLPVSLNAREASEHLASLDKKKSKKCANQL</sequence>
<name>A0A673XTE1_SALTR</name>
<dbReference type="GeneTree" id="ENSGT00990000209089"/>
<organism evidence="1 2">
    <name type="scientific">Salmo trutta</name>
    <name type="common">Brown trout</name>
    <dbReference type="NCBI Taxonomy" id="8032"/>
    <lineage>
        <taxon>Eukaryota</taxon>
        <taxon>Metazoa</taxon>
        <taxon>Chordata</taxon>
        <taxon>Craniata</taxon>
        <taxon>Vertebrata</taxon>
        <taxon>Euteleostomi</taxon>
        <taxon>Actinopterygii</taxon>
        <taxon>Neopterygii</taxon>
        <taxon>Teleostei</taxon>
        <taxon>Protacanthopterygii</taxon>
        <taxon>Salmoniformes</taxon>
        <taxon>Salmonidae</taxon>
        <taxon>Salmoninae</taxon>
        <taxon>Salmo</taxon>
    </lineage>
</organism>
<protein>
    <submittedName>
        <fullName evidence="1">Uncharacterized protein</fullName>
    </submittedName>
</protein>
<dbReference type="Pfam" id="PF15766">
    <property type="entry name" value="DUF4695"/>
    <property type="match status" value="1"/>
</dbReference>
<reference evidence="1" key="1">
    <citation type="submission" date="2025-08" db="UniProtKB">
        <authorList>
            <consortium name="Ensembl"/>
        </authorList>
    </citation>
    <scope>IDENTIFICATION</scope>
</reference>
<proteinExistence type="predicted"/>
<reference evidence="1" key="2">
    <citation type="submission" date="2025-09" db="UniProtKB">
        <authorList>
            <consortium name="Ensembl"/>
        </authorList>
    </citation>
    <scope>IDENTIFICATION</scope>
</reference>
<evidence type="ECO:0000313" key="2">
    <source>
        <dbReference type="Proteomes" id="UP000472277"/>
    </source>
</evidence>
<dbReference type="Proteomes" id="UP000472277">
    <property type="component" value="Chromosome 12"/>
</dbReference>
<dbReference type="InParanoid" id="A0A673XTE1"/>
<evidence type="ECO:0000313" key="1">
    <source>
        <dbReference type="Ensembl" id="ENSSTUP00000023976.1"/>
    </source>
</evidence>
<dbReference type="AlphaFoldDB" id="A0A673XTE1"/>
<dbReference type="Ensembl" id="ENSSTUT00000025162.1">
    <property type="protein sequence ID" value="ENSSTUP00000023976.1"/>
    <property type="gene ID" value="ENSSTUG00000010500.1"/>
</dbReference>
<dbReference type="PANTHER" id="PTHR40250">
    <property type="entry name" value="CHROMOSOME 11 OPEN READING FRAME 96"/>
    <property type="match status" value="1"/>
</dbReference>
<dbReference type="PANTHER" id="PTHR40250:SF1">
    <property type="entry name" value="SI:CH1073-281M9.1"/>
    <property type="match status" value="1"/>
</dbReference>
<dbReference type="InterPro" id="IPR031521">
    <property type="entry name" value="DUF4695"/>
</dbReference>
<keyword evidence="2" id="KW-1185">Reference proteome</keyword>